<reference evidence="2 3" key="2">
    <citation type="submission" date="2018-11" db="EMBL/GenBank/DDBJ databases">
        <authorList>
            <consortium name="Pathogen Informatics"/>
        </authorList>
    </citation>
    <scope>NUCLEOTIDE SEQUENCE [LARGE SCALE GENOMIC DNA]</scope>
</reference>
<dbReference type="InterPro" id="IPR052566">
    <property type="entry name" value="Non-lysos_glucosylceramidase"/>
</dbReference>
<accession>A0A183DGP3</accession>
<feature type="domain" description="Glycosyl-hydrolase family 116 catalytic region" evidence="1">
    <location>
        <begin position="34"/>
        <end position="111"/>
    </location>
</feature>
<dbReference type="InterPro" id="IPR006775">
    <property type="entry name" value="GH116_catalytic"/>
</dbReference>
<evidence type="ECO:0000313" key="2">
    <source>
        <dbReference type="EMBL" id="VDK59984.1"/>
    </source>
</evidence>
<dbReference type="AlphaFoldDB" id="A0A183DGP3"/>
<evidence type="ECO:0000313" key="4">
    <source>
        <dbReference type="WBParaSite" id="GPUH_0000789301-mRNA-1"/>
    </source>
</evidence>
<proteinExistence type="predicted"/>
<name>A0A183DGP3_9BILA</name>
<organism evidence="4">
    <name type="scientific">Gongylonema pulchrum</name>
    <dbReference type="NCBI Taxonomy" id="637853"/>
    <lineage>
        <taxon>Eukaryota</taxon>
        <taxon>Metazoa</taxon>
        <taxon>Ecdysozoa</taxon>
        <taxon>Nematoda</taxon>
        <taxon>Chromadorea</taxon>
        <taxon>Rhabditida</taxon>
        <taxon>Spirurina</taxon>
        <taxon>Spiruromorpha</taxon>
        <taxon>Spiruroidea</taxon>
        <taxon>Gongylonematidae</taxon>
        <taxon>Gongylonema</taxon>
    </lineage>
</organism>
<dbReference type="GO" id="GO:0008422">
    <property type="term" value="F:beta-glucosidase activity"/>
    <property type="evidence" value="ECO:0007669"/>
    <property type="project" value="TreeGrafter"/>
</dbReference>
<dbReference type="PANTHER" id="PTHR12654">
    <property type="entry name" value="BILE ACID BETA-GLUCOSIDASE-RELATED"/>
    <property type="match status" value="1"/>
</dbReference>
<dbReference type="OrthoDB" id="730489at2759"/>
<keyword evidence="3" id="KW-1185">Reference proteome</keyword>
<gene>
    <name evidence="2" type="ORF">GPUH_LOCUS7881</name>
</gene>
<sequence>MTEGGTVWVNYDESWRKTEKQMSLLSEQQFKKYGRFLYLESWEYHMMNTYDVHFYSSFAFLVNWPEIELSIQLDYADQVLYEDDRRTGNIYEGTVTRVKRINRIPHDMGNPSLF</sequence>
<reference evidence="4" key="1">
    <citation type="submission" date="2016-06" db="UniProtKB">
        <authorList>
            <consortium name="WormBaseParasite"/>
        </authorList>
    </citation>
    <scope>IDENTIFICATION</scope>
</reference>
<dbReference type="Proteomes" id="UP000271098">
    <property type="component" value="Unassembled WGS sequence"/>
</dbReference>
<evidence type="ECO:0000259" key="1">
    <source>
        <dbReference type="Pfam" id="PF04685"/>
    </source>
</evidence>
<dbReference type="PANTHER" id="PTHR12654:SF0">
    <property type="entry name" value="NON-LYSOSOMAL GLUCOSYLCERAMIDASE"/>
    <property type="match status" value="1"/>
</dbReference>
<dbReference type="WBParaSite" id="GPUH_0000789301-mRNA-1">
    <property type="protein sequence ID" value="GPUH_0000789301-mRNA-1"/>
    <property type="gene ID" value="GPUH_0000789301"/>
</dbReference>
<protein>
    <submittedName>
        <fullName evidence="4">DUF608 domain-containing protein</fullName>
    </submittedName>
</protein>
<evidence type="ECO:0000313" key="3">
    <source>
        <dbReference type="Proteomes" id="UP000271098"/>
    </source>
</evidence>
<dbReference type="EMBL" id="UYRT01021481">
    <property type="protein sequence ID" value="VDK59984.1"/>
    <property type="molecule type" value="Genomic_DNA"/>
</dbReference>
<dbReference type="Pfam" id="PF04685">
    <property type="entry name" value="DUF608"/>
    <property type="match status" value="1"/>
</dbReference>